<keyword evidence="4" id="KW-0963">Cytoplasm</keyword>
<gene>
    <name evidence="10" type="ORF">DNG_09373</name>
</gene>
<dbReference type="Proteomes" id="UP001187682">
    <property type="component" value="Unassembled WGS sequence"/>
</dbReference>
<dbReference type="PANTHER" id="PTHR11717:SF7">
    <property type="entry name" value="LOW MOLECULAR WEIGHT PHOSPHOTYROSINE PROTEIN PHOSPHATASE"/>
    <property type="match status" value="1"/>
</dbReference>
<dbReference type="EMBL" id="ONZQ02000016">
    <property type="protein sequence ID" value="SPO06681.1"/>
    <property type="molecule type" value="Genomic_DNA"/>
</dbReference>
<feature type="active site" description="Proton donor" evidence="8">
    <location>
        <position position="132"/>
    </location>
</feature>
<dbReference type="InterPro" id="IPR002115">
    <property type="entry name" value="Tyr_Pase_low_mol_wt_mml"/>
</dbReference>
<dbReference type="GO" id="GO:0003993">
    <property type="term" value="F:acid phosphatase activity"/>
    <property type="evidence" value="ECO:0007669"/>
    <property type="project" value="UniProtKB-EC"/>
</dbReference>
<dbReference type="SUPFAM" id="SSF52788">
    <property type="entry name" value="Phosphotyrosine protein phosphatases I"/>
    <property type="match status" value="1"/>
</dbReference>
<dbReference type="Pfam" id="PF01451">
    <property type="entry name" value="LMWPc"/>
    <property type="match status" value="1"/>
</dbReference>
<evidence type="ECO:0000256" key="8">
    <source>
        <dbReference type="PIRSR" id="PIRSR617867-1"/>
    </source>
</evidence>
<sequence>MPEKISVLFVCLGNICRSTMAEGVFQSVARKEPYTEFFDKIDSCGTAAYHVGDTPDYRTMMTLENNGITDYVHRGRQLQKADFDKFDYIFAMDRSNLIGVERVAQSKPGSKAKVMLWGEYAGGKKGPEIVEDPYYGGDRGFTTVYDQCRRFTANFLRDVVPGVEVPEKLA</sequence>
<comment type="subcellular location">
    <subcellularLocation>
        <location evidence="2">Cytoplasm</location>
    </subcellularLocation>
</comment>
<dbReference type="InterPro" id="IPR050438">
    <property type="entry name" value="LMW_PTPase"/>
</dbReference>
<dbReference type="PRINTS" id="PR00720">
    <property type="entry name" value="MAMMALPTPASE"/>
</dbReference>
<comment type="caution">
    <text evidence="10">The sequence shown here is derived from an EMBL/GenBank/DDBJ whole genome shotgun (WGS) entry which is preliminary data.</text>
</comment>
<comment type="catalytic activity">
    <reaction evidence="7">
        <text>O-phospho-L-tyrosyl-[protein] + H2O = L-tyrosyl-[protein] + phosphate</text>
        <dbReference type="Rhea" id="RHEA:10684"/>
        <dbReference type="Rhea" id="RHEA-COMP:10136"/>
        <dbReference type="Rhea" id="RHEA-COMP:20101"/>
        <dbReference type="ChEBI" id="CHEBI:15377"/>
        <dbReference type="ChEBI" id="CHEBI:43474"/>
        <dbReference type="ChEBI" id="CHEBI:46858"/>
        <dbReference type="ChEBI" id="CHEBI:61978"/>
        <dbReference type="EC" id="3.1.3.48"/>
    </reaction>
</comment>
<dbReference type="PANTHER" id="PTHR11717">
    <property type="entry name" value="LOW MOLECULAR WEIGHT PROTEIN TYROSINE PHOSPHATASE"/>
    <property type="match status" value="1"/>
</dbReference>
<evidence type="ECO:0000256" key="1">
    <source>
        <dbReference type="ARBA" id="ARBA00000032"/>
    </source>
</evidence>
<evidence type="ECO:0000256" key="3">
    <source>
        <dbReference type="ARBA" id="ARBA00011063"/>
    </source>
</evidence>
<feature type="active site" description="Nucleophile" evidence="8">
    <location>
        <position position="11"/>
    </location>
</feature>
<comment type="catalytic activity">
    <reaction evidence="1">
        <text>a phosphate monoester + H2O = an alcohol + phosphate</text>
        <dbReference type="Rhea" id="RHEA:15017"/>
        <dbReference type="ChEBI" id="CHEBI:15377"/>
        <dbReference type="ChEBI" id="CHEBI:30879"/>
        <dbReference type="ChEBI" id="CHEBI:43474"/>
        <dbReference type="ChEBI" id="CHEBI:67140"/>
        <dbReference type="EC" id="3.1.3.2"/>
    </reaction>
</comment>
<evidence type="ECO:0000256" key="2">
    <source>
        <dbReference type="ARBA" id="ARBA00004496"/>
    </source>
</evidence>
<dbReference type="GO" id="GO:0004726">
    <property type="term" value="F:non-membrane spanning protein tyrosine phosphatase activity"/>
    <property type="evidence" value="ECO:0007669"/>
    <property type="project" value="InterPro"/>
</dbReference>
<dbReference type="InterPro" id="IPR017867">
    <property type="entry name" value="Tyr_phospatase_low_mol_wt"/>
</dbReference>
<evidence type="ECO:0000313" key="10">
    <source>
        <dbReference type="EMBL" id="SPO06681.1"/>
    </source>
</evidence>
<evidence type="ECO:0000256" key="4">
    <source>
        <dbReference type="ARBA" id="ARBA00022490"/>
    </source>
</evidence>
<feature type="active site" evidence="8">
    <location>
        <position position="17"/>
    </location>
</feature>
<protein>
    <submittedName>
        <fullName evidence="10">Probable protein-tyrosine-phosphatase</fullName>
    </submittedName>
</protein>
<dbReference type="FunFam" id="3.40.50.2300:FF:000105">
    <property type="entry name" value="Low molecular weight phosphotyrosine protein"/>
    <property type="match status" value="1"/>
</dbReference>
<dbReference type="PRINTS" id="PR00719">
    <property type="entry name" value="LMWPTPASE"/>
</dbReference>
<accession>A0AAE8N5J6</accession>
<evidence type="ECO:0000256" key="7">
    <source>
        <dbReference type="ARBA" id="ARBA00051722"/>
    </source>
</evidence>
<keyword evidence="6" id="KW-0904">Protein phosphatase</keyword>
<feature type="domain" description="Phosphotyrosine protein phosphatase I" evidence="9">
    <location>
        <begin position="5"/>
        <end position="158"/>
    </location>
</feature>
<organism evidence="10 11">
    <name type="scientific">Cephalotrichum gorgonifer</name>
    <dbReference type="NCBI Taxonomy" id="2041049"/>
    <lineage>
        <taxon>Eukaryota</taxon>
        <taxon>Fungi</taxon>
        <taxon>Dikarya</taxon>
        <taxon>Ascomycota</taxon>
        <taxon>Pezizomycotina</taxon>
        <taxon>Sordariomycetes</taxon>
        <taxon>Hypocreomycetidae</taxon>
        <taxon>Microascales</taxon>
        <taxon>Microascaceae</taxon>
        <taxon>Cephalotrichum</taxon>
    </lineage>
</organism>
<dbReference type="SMART" id="SM00226">
    <property type="entry name" value="LMWPc"/>
    <property type="match status" value="1"/>
</dbReference>
<reference evidence="10" key="1">
    <citation type="submission" date="2018-03" db="EMBL/GenBank/DDBJ databases">
        <authorList>
            <person name="Guldener U."/>
        </authorList>
    </citation>
    <scope>NUCLEOTIDE SEQUENCE</scope>
</reference>
<name>A0AAE8N5J6_9PEZI</name>
<dbReference type="AlphaFoldDB" id="A0AAE8N5J6"/>
<dbReference type="GO" id="GO:0005737">
    <property type="term" value="C:cytoplasm"/>
    <property type="evidence" value="ECO:0007669"/>
    <property type="project" value="UniProtKB-SubCell"/>
</dbReference>
<evidence type="ECO:0000256" key="6">
    <source>
        <dbReference type="ARBA" id="ARBA00022912"/>
    </source>
</evidence>
<dbReference type="InterPro" id="IPR036196">
    <property type="entry name" value="Ptyr_pPase_sf"/>
</dbReference>
<keyword evidence="11" id="KW-1185">Reference proteome</keyword>
<proteinExistence type="inferred from homology"/>
<evidence type="ECO:0000313" key="11">
    <source>
        <dbReference type="Proteomes" id="UP001187682"/>
    </source>
</evidence>
<evidence type="ECO:0000256" key="5">
    <source>
        <dbReference type="ARBA" id="ARBA00022801"/>
    </source>
</evidence>
<keyword evidence="5" id="KW-0378">Hydrolase</keyword>
<dbReference type="InterPro" id="IPR023485">
    <property type="entry name" value="Ptyr_pPase"/>
</dbReference>
<dbReference type="Gene3D" id="3.40.50.2300">
    <property type="match status" value="1"/>
</dbReference>
<comment type="similarity">
    <text evidence="3">Belongs to the low molecular weight phosphotyrosine protein phosphatase family.</text>
</comment>
<evidence type="ECO:0000259" key="9">
    <source>
        <dbReference type="SMART" id="SM00226"/>
    </source>
</evidence>
<dbReference type="CDD" id="cd16343">
    <property type="entry name" value="LMWPTP"/>
    <property type="match status" value="1"/>
</dbReference>